<dbReference type="EMBL" id="BJCE01000036">
    <property type="protein sequence ID" value="GCL36411.1"/>
    <property type="molecule type" value="Genomic_DNA"/>
</dbReference>
<name>A0A479ZZ43_9CYAN</name>
<proteinExistence type="predicted"/>
<dbReference type="AlphaFoldDB" id="A0A479ZZ43"/>
<comment type="caution">
    <text evidence="2">The sequence shown here is derived from an EMBL/GenBank/DDBJ whole genome shotgun (WGS) entry which is preliminary data.</text>
</comment>
<feature type="transmembrane region" description="Helical" evidence="1">
    <location>
        <begin position="62"/>
        <end position="79"/>
    </location>
</feature>
<evidence type="ECO:0000256" key="1">
    <source>
        <dbReference type="SAM" id="Phobius"/>
    </source>
</evidence>
<dbReference type="RefSeq" id="WP_096569834.1">
    <property type="nucleotide sequence ID" value="NZ_BJCE01000036.1"/>
</dbReference>
<sequence length="121" mass="13293">MGENNDNKKLLRQSLDAINEQEERKKADKIVRLSRLNITIAVLLSLLIPLAGYCYTRRWKALLWLGLSLGVTGAIIGLSSSTEEEAMERGFAIGSIASLIAPIDNGLAISRAKKQIEDINN</sequence>
<keyword evidence="1" id="KW-1133">Transmembrane helix</keyword>
<evidence type="ECO:0000313" key="2">
    <source>
        <dbReference type="EMBL" id="GCL36411.1"/>
    </source>
</evidence>
<protein>
    <submittedName>
        <fullName evidence="2">Uncharacterized protein</fullName>
    </submittedName>
</protein>
<organism evidence="2 3">
    <name type="scientific">Sphaerospermopsis reniformis</name>
    <dbReference type="NCBI Taxonomy" id="531300"/>
    <lineage>
        <taxon>Bacteria</taxon>
        <taxon>Bacillati</taxon>
        <taxon>Cyanobacteriota</taxon>
        <taxon>Cyanophyceae</taxon>
        <taxon>Nostocales</taxon>
        <taxon>Aphanizomenonaceae</taxon>
        <taxon>Sphaerospermopsis</taxon>
    </lineage>
</organism>
<feature type="transmembrane region" description="Helical" evidence="1">
    <location>
        <begin position="36"/>
        <end position="55"/>
    </location>
</feature>
<keyword evidence="1" id="KW-0472">Membrane</keyword>
<keyword evidence="1" id="KW-0812">Transmembrane</keyword>
<dbReference type="Proteomes" id="UP000300142">
    <property type="component" value="Unassembled WGS sequence"/>
</dbReference>
<accession>A0A479ZZ43</accession>
<keyword evidence="3" id="KW-1185">Reference proteome</keyword>
<gene>
    <name evidence="2" type="ORF">SR1949_15150</name>
</gene>
<reference evidence="3" key="1">
    <citation type="submission" date="2019-02" db="EMBL/GenBank/DDBJ databases">
        <title>Draft genome sequence of Sphaerospermopsis reniformis NIES-1949.</title>
        <authorList>
            <person name="Yamaguchi H."/>
            <person name="Suzuki S."/>
            <person name="Kawachi M."/>
        </authorList>
    </citation>
    <scope>NUCLEOTIDE SEQUENCE [LARGE SCALE GENOMIC DNA]</scope>
    <source>
        <strain evidence="3">NIES-1949</strain>
    </source>
</reference>
<evidence type="ECO:0000313" key="3">
    <source>
        <dbReference type="Proteomes" id="UP000300142"/>
    </source>
</evidence>